<proteinExistence type="predicted"/>
<name>A0ABU6KH72_9BACI</name>
<comment type="caution">
    <text evidence="2">The sequence shown here is derived from an EMBL/GenBank/DDBJ whole genome shotgun (WGS) entry which is preliminary data.</text>
</comment>
<keyword evidence="1" id="KW-0472">Membrane</keyword>
<evidence type="ECO:0008006" key="4">
    <source>
        <dbReference type="Google" id="ProtNLM"/>
    </source>
</evidence>
<keyword evidence="3" id="KW-1185">Reference proteome</keyword>
<keyword evidence="1" id="KW-0812">Transmembrane</keyword>
<gene>
    <name evidence="2" type="ORF">QGM71_13050</name>
</gene>
<sequence length="83" mass="9401">MRHPYEKFIRIELLSLASAILIGIIALAQGYTLLIFLCLYLLALSLACNALIELHRHEADQAGKQILRAIMLFILASFMLFQL</sequence>
<reference evidence="2 3" key="1">
    <citation type="journal article" date="2024" name="Int. J. Syst. Evol. Microbiol.">
        <title>Virgibacillus tibetensis sp. nov., isolated from salt lake on the Tibetan Plateau of China.</title>
        <authorList>
            <person name="Phurbu D."/>
            <person name="Liu Z.-X."/>
            <person name="Wang R."/>
            <person name="Zheng Y.-Y."/>
            <person name="Liu H.-C."/>
            <person name="Zhou Y.-G."/>
            <person name="Yu Y.-J."/>
            <person name="Li A.-H."/>
        </authorList>
    </citation>
    <scope>NUCLEOTIDE SEQUENCE [LARGE SCALE GENOMIC DNA]</scope>
    <source>
        <strain evidence="2 3">C22-A2</strain>
    </source>
</reference>
<protein>
    <recommendedName>
        <fullName evidence="4">DUF4181 domain-containing protein</fullName>
    </recommendedName>
</protein>
<organism evidence="2 3">
    <name type="scientific">Virgibacillus tibetensis</name>
    <dbReference type="NCBI Taxonomy" id="3042313"/>
    <lineage>
        <taxon>Bacteria</taxon>
        <taxon>Bacillati</taxon>
        <taxon>Bacillota</taxon>
        <taxon>Bacilli</taxon>
        <taxon>Bacillales</taxon>
        <taxon>Bacillaceae</taxon>
        <taxon>Virgibacillus</taxon>
    </lineage>
</organism>
<dbReference type="Proteomes" id="UP001335737">
    <property type="component" value="Unassembled WGS sequence"/>
</dbReference>
<dbReference type="RefSeq" id="WP_327607988.1">
    <property type="nucleotide sequence ID" value="NZ_JARZFX010000006.1"/>
</dbReference>
<keyword evidence="1" id="KW-1133">Transmembrane helix</keyword>
<feature type="transmembrane region" description="Helical" evidence="1">
    <location>
        <begin position="34"/>
        <end position="54"/>
    </location>
</feature>
<accession>A0ABU6KH72</accession>
<feature type="transmembrane region" description="Helical" evidence="1">
    <location>
        <begin position="66"/>
        <end position="82"/>
    </location>
</feature>
<evidence type="ECO:0000313" key="3">
    <source>
        <dbReference type="Proteomes" id="UP001335737"/>
    </source>
</evidence>
<evidence type="ECO:0000313" key="2">
    <source>
        <dbReference type="EMBL" id="MEC5424421.1"/>
    </source>
</evidence>
<evidence type="ECO:0000256" key="1">
    <source>
        <dbReference type="SAM" id="Phobius"/>
    </source>
</evidence>
<dbReference type="EMBL" id="JARZFX010000006">
    <property type="protein sequence ID" value="MEC5424421.1"/>
    <property type="molecule type" value="Genomic_DNA"/>
</dbReference>
<feature type="transmembrane region" description="Helical" evidence="1">
    <location>
        <begin position="12"/>
        <end position="28"/>
    </location>
</feature>